<protein>
    <submittedName>
        <fullName evidence="1">Uncharacterized protein</fullName>
    </submittedName>
</protein>
<sequence length="300" mass="34801">MRPCVFIQTNEKQIVGALVAEYSLKRNSRHADAFDIRIMHTKDYPFLAAHDGQQFHRDGMLRTWRYDDLQSFTPLRFAPPEAMGYAGKALVIDPDIFAAGDVWDLLSRDMGDAAILCRLREAPKGLYGYYASSVMVLDCAKLKHWHCEDQFNELFEFKRDYMEWISLRLEPKNTIGLIEKEWNHFDRLNEKTKLLHNTRRITQPWKTGLPIDFTPPDSFSPIPVVAWIMKVGRHVIGSGGLIKHYLRHPDAKQEQFFFTLLREAVNAGAIDEALVREEMRANHVRHDAFEVMDRCRPLAA</sequence>
<name>A0A7H1MZS7_9PROT</name>
<dbReference type="EMBL" id="CP053923">
    <property type="protein sequence ID" value="QNT68963.1"/>
    <property type="molecule type" value="Genomic_DNA"/>
</dbReference>
<dbReference type="Proteomes" id="UP000516369">
    <property type="component" value="Chromosome"/>
</dbReference>
<organism evidence="1 2">
    <name type="scientific">Defluviicoccus vanus</name>
    <dbReference type="NCBI Taxonomy" id="111831"/>
    <lineage>
        <taxon>Bacteria</taxon>
        <taxon>Pseudomonadati</taxon>
        <taxon>Pseudomonadota</taxon>
        <taxon>Alphaproteobacteria</taxon>
        <taxon>Rhodospirillales</taxon>
        <taxon>Rhodospirillaceae</taxon>
        <taxon>Defluviicoccus</taxon>
    </lineage>
</organism>
<keyword evidence="2" id="KW-1185">Reference proteome</keyword>
<evidence type="ECO:0000313" key="2">
    <source>
        <dbReference type="Proteomes" id="UP000516369"/>
    </source>
</evidence>
<dbReference type="RefSeq" id="WP_190262474.1">
    <property type="nucleotide sequence ID" value="NZ_CP053923.1"/>
</dbReference>
<dbReference type="InterPro" id="IPR029044">
    <property type="entry name" value="Nucleotide-diphossugar_trans"/>
</dbReference>
<dbReference type="Gene3D" id="3.90.550.10">
    <property type="entry name" value="Spore Coat Polysaccharide Biosynthesis Protein SpsA, Chain A"/>
    <property type="match status" value="1"/>
</dbReference>
<dbReference type="KEGG" id="dvn:HQ394_05815"/>
<evidence type="ECO:0000313" key="1">
    <source>
        <dbReference type="EMBL" id="QNT68963.1"/>
    </source>
</evidence>
<proteinExistence type="predicted"/>
<accession>A0A7H1MZS7</accession>
<dbReference type="SUPFAM" id="SSF53448">
    <property type="entry name" value="Nucleotide-diphospho-sugar transferases"/>
    <property type="match status" value="1"/>
</dbReference>
<dbReference type="AlphaFoldDB" id="A0A7H1MZS7"/>
<gene>
    <name evidence="1" type="ORF">HQ394_05815</name>
</gene>
<reference evidence="1 2" key="1">
    <citation type="submission" date="2020-05" db="EMBL/GenBank/DDBJ databases">
        <title>Complete closed genome sequence of Defluviicoccus vanus.</title>
        <authorList>
            <person name="Bessarab I."/>
            <person name="Arumugam K."/>
            <person name="Maszenan A.M."/>
            <person name="Seviour R.J."/>
            <person name="Williams R.B."/>
        </authorList>
    </citation>
    <scope>NUCLEOTIDE SEQUENCE [LARGE SCALE GENOMIC DNA]</scope>
    <source>
        <strain evidence="1 2">Ben 114</strain>
    </source>
</reference>